<keyword evidence="2" id="KW-0540">Nuclease</keyword>
<keyword evidence="2" id="KW-0255">Endonuclease</keyword>
<dbReference type="Gene3D" id="3.90.75.20">
    <property type="match status" value="1"/>
</dbReference>
<protein>
    <submittedName>
        <fullName evidence="2">HNH endonuclease</fullName>
    </submittedName>
</protein>
<dbReference type="Pfam" id="PF13392">
    <property type="entry name" value="HNH_3"/>
    <property type="match status" value="1"/>
</dbReference>
<sequence length="137" mass="15533">MWADIPIPELKGYQASDQGKIRGPRKELSEWADERGCMRVKAAGRPWAVHMLVLLTFVGPRPSGGAPRWLNGDPTDNRLVNLKWHTEDEPEVLTRVNRCRNGHVYSRENTKVWGSGHRVCLDCEKGVPKVIQLPEVI</sequence>
<dbReference type="EMBL" id="KT591489">
    <property type="protein sequence ID" value="ALF00398.1"/>
    <property type="molecule type" value="Genomic_DNA"/>
</dbReference>
<keyword evidence="3" id="KW-1185">Reference proteome</keyword>
<accession>A0A0M4QZW8</accession>
<proteinExistence type="predicted"/>
<gene>
    <name evidence="2" type="ORF">SEA_ARCHIE_92</name>
</gene>
<dbReference type="SUPFAM" id="SSF54060">
    <property type="entry name" value="His-Me finger endonucleases"/>
    <property type="match status" value="1"/>
</dbReference>
<feature type="domain" description="HNH nuclease" evidence="1">
    <location>
        <begin position="48"/>
        <end position="87"/>
    </location>
</feature>
<keyword evidence="2" id="KW-0378">Hydrolase</keyword>
<dbReference type="InterPro" id="IPR044925">
    <property type="entry name" value="His-Me_finger_sf"/>
</dbReference>
<dbReference type="Proteomes" id="UP000201697">
    <property type="component" value="Segment"/>
</dbReference>
<dbReference type="GO" id="GO:0004519">
    <property type="term" value="F:endonuclease activity"/>
    <property type="evidence" value="ECO:0007669"/>
    <property type="project" value="UniProtKB-KW"/>
</dbReference>
<evidence type="ECO:0000313" key="2">
    <source>
        <dbReference type="EMBL" id="ALF00398.1"/>
    </source>
</evidence>
<evidence type="ECO:0000313" key="3">
    <source>
        <dbReference type="Proteomes" id="UP000201697"/>
    </source>
</evidence>
<dbReference type="GeneID" id="26632199"/>
<dbReference type="InterPro" id="IPR003615">
    <property type="entry name" value="HNH_nuc"/>
</dbReference>
<name>A0A0M4QZW8_9CAUD</name>
<reference evidence="2 3" key="1">
    <citation type="submission" date="2015-08" db="EMBL/GenBank/DDBJ databases">
        <authorList>
            <person name="Clarke R.M."/>
            <person name="Taylor B.J."/>
            <person name="Thorniley A.J."/>
            <person name="Dasenko M.A."/>
            <person name="Denver D.R."/>
            <person name="Garcia-Ruiz H."/>
            <person name="Hoyer J.S."/>
            <person name="Jogdeo S."/>
            <person name="Sullivan C.M."/>
            <person name="Peterson M.R."/>
            <person name="Rowley E.R."/>
            <person name="Schnitzler C.E."/>
            <person name="Vining K.J."/>
            <person name="Almabruk K.H."/>
            <person name="Banawas S."/>
            <person name="Beatty C."/>
            <person name="Bullock C.J."/>
            <person name="Cappellazzi J.E."/>
            <person name="Chagani S.E."/>
            <person name="Chatterjee P."/>
            <person name="Cram E.D."/>
            <person name="Elorriaga M.E."/>
            <person name="Esser M."/>
            <person name="Fellows E.J."/>
            <person name="Garcia G.R."/>
            <person name="Gullaba J.M."/>
            <person name="Kinsley M.A."/>
            <person name="Luo F."/>
            <person name="McGinnis M."/>
            <person name="Paquette C.E."/>
            <person name="Reddekopp R.L."/>
            <person name="Rosen K.L."/>
            <person name="Sahlfeld L.M."/>
            <person name="Vondras A.M."/>
            <person name="Wang J.X."/>
            <person name="Weiss E.S."/>
            <person name="Wernick R."/>
            <person name="Abuelizz H.A."/>
            <person name="Amaro Y."/>
            <person name="Archer C.L."/>
            <person name="Basu A."/>
            <person name="Bellinger M.R."/>
            <person name="Johnson S.F."/>
            <person name="Kitchen S.A."/>
            <person name="Li M."/>
            <person name="Morey-Castro K.E."/>
            <person name="Lavalleur H.J."/>
            <person name="Rangel L.J."/>
            <person name="Ree J.F."/>
            <person name="Shay S.D."/>
            <person name="Sheng Y."/>
            <person name="Smyth J.C."/>
            <person name="Stamm E.A."/>
            <person name="Taylor C.R."/>
            <person name="Vining O.B."/>
            <person name="Wanzeck K.M."/>
            <person name="Watson G."/>
            <person name="Bruck A.J."/>
            <person name="Anders K.R."/>
            <person name="Bradley K.W."/>
            <person name="Asai D.J."/>
            <person name="Bowman C.A."/>
            <person name="Russell D.A."/>
            <person name="Pope W.H."/>
            <person name="Jacobs-Sera D."/>
            <person name="Hendrix R.W."/>
            <person name="Hatfull G.F."/>
        </authorList>
    </citation>
    <scope>NUCLEOTIDE SEQUENCE [LARGE SCALE GENOMIC DNA]</scope>
</reference>
<dbReference type="KEGG" id="vg:26632199"/>
<dbReference type="OrthoDB" id="21336at10239"/>
<organism evidence="2 3">
    <name type="scientific">Mycobacterium phage Archie</name>
    <dbReference type="NCBI Taxonomy" id="1718599"/>
    <lineage>
        <taxon>Viruses</taxon>
        <taxon>Duplodnaviria</taxon>
        <taxon>Heunggongvirae</taxon>
        <taxon>Uroviricota</taxon>
        <taxon>Caudoviricetes</taxon>
        <taxon>Vilmaviridae</taxon>
        <taxon>Lclasvirinae</taxon>
        <taxon>Faithunavirus</taxon>
        <taxon>Faithunavirus archie</taxon>
    </lineage>
</organism>
<evidence type="ECO:0000259" key="1">
    <source>
        <dbReference type="Pfam" id="PF13392"/>
    </source>
</evidence>
<dbReference type="RefSeq" id="YP_009205559.1">
    <property type="nucleotide sequence ID" value="NC_028878.1"/>
</dbReference>